<protein>
    <submittedName>
        <fullName evidence="2">Unnamed protein product</fullName>
    </submittedName>
</protein>
<proteinExistence type="predicted"/>
<reference evidence="2" key="1">
    <citation type="submission" date="2023-04" db="EMBL/GenBank/DDBJ databases">
        <title>Aspergillus oryzae var. brunneus NBRC 4377.</title>
        <authorList>
            <person name="Ichikawa N."/>
            <person name="Sato H."/>
            <person name="Tonouchi N."/>
        </authorList>
    </citation>
    <scope>NUCLEOTIDE SEQUENCE</scope>
    <source>
        <strain evidence="2">NBRC 4377</strain>
    </source>
</reference>
<feature type="region of interest" description="Disordered" evidence="1">
    <location>
        <begin position="36"/>
        <end position="101"/>
    </location>
</feature>
<dbReference type="EMBL" id="BSYB01000031">
    <property type="protein sequence ID" value="GMG49017.1"/>
    <property type="molecule type" value="Genomic_DNA"/>
</dbReference>
<gene>
    <name evidence="2" type="ORF">Aory05_000765900</name>
</gene>
<evidence type="ECO:0000256" key="1">
    <source>
        <dbReference type="SAM" id="MobiDB-lite"/>
    </source>
</evidence>
<feature type="compositionally biased region" description="Polar residues" evidence="1">
    <location>
        <begin position="86"/>
        <end position="101"/>
    </location>
</feature>
<keyword evidence="3" id="KW-1185">Reference proteome</keyword>
<sequence length="101" mass="11383">MSSKVHPDLGSGTFLCMEEKKKNYDDRRNRTRWASRHGNMSGWDLGKWGPSQLGMVETDGEGQGGEKDWGRPKQTDRSLETGEKPSWNQEAETNLASVIVE</sequence>
<name>A0ABQ6KU82_ASPOZ</name>
<evidence type="ECO:0000313" key="3">
    <source>
        <dbReference type="Proteomes" id="UP001165189"/>
    </source>
</evidence>
<organism evidence="2 3">
    <name type="scientific">Aspergillus oryzae var. brunneus</name>
    <dbReference type="NCBI Taxonomy" id="332754"/>
    <lineage>
        <taxon>Eukaryota</taxon>
        <taxon>Fungi</taxon>
        <taxon>Dikarya</taxon>
        <taxon>Ascomycota</taxon>
        <taxon>Pezizomycotina</taxon>
        <taxon>Eurotiomycetes</taxon>
        <taxon>Eurotiomycetidae</taxon>
        <taxon>Eurotiales</taxon>
        <taxon>Aspergillaceae</taxon>
        <taxon>Aspergillus</taxon>
        <taxon>Aspergillus subgen. Circumdati</taxon>
    </lineage>
</organism>
<comment type="caution">
    <text evidence="2">The sequence shown here is derived from an EMBL/GenBank/DDBJ whole genome shotgun (WGS) entry which is preliminary data.</text>
</comment>
<feature type="compositionally biased region" description="Basic and acidic residues" evidence="1">
    <location>
        <begin position="64"/>
        <end position="83"/>
    </location>
</feature>
<evidence type="ECO:0000313" key="2">
    <source>
        <dbReference type="EMBL" id="GMG49017.1"/>
    </source>
</evidence>
<dbReference type="Proteomes" id="UP001165189">
    <property type="component" value="Unassembled WGS sequence"/>
</dbReference>
<accession>A0ABQ6KU82</accession>